<dbReference type="Proteomes" id="UP000002630">
    <property type="component" value="Linkage Group LG02"/>
</dbReference>
<dbReference type="PANTHER" id="PTHR28037:SF1">
    <property type="entry name" value="ALCOHOL O-ACETYLTRANSFERASE 1-RELATED"/>
    <property type="match status" value="1"/>
</dbReference>
<dbReference type="OrthoDB" id="440612at2759"/>
<dbReference type="SUPFAM" id="SSF52777">
    <property type="entry name" value="CoA-dependent acyltransferases"/>
    <property type="match status" value="1"/>
</dbReference>
<dbReference type="Gene3D" id="3.30.559.30">
    <property type="entry name" value="Nonribosomal peptide synthetase, condensation domain"/>
    <property type="match status" value="1"/>
</dbReference>
<name>D7G763_ECTSI</name>
<evidence type="ECO:0000313" key="1">
    <source>
        <dbReference type="EMBL" id="CBJ25756.1"/>
    </source>
</evidence>
<dbReference type="InterPro" id="IPR052058">
    <property type="entry name" value="Alcohol_O-acetyltransferase"/>
</dbReference>
<dbReference type="InParanoid" id="D7G763"/>
<keyword evidence="2" id="KW-1185">Reference proteome</keyword>
<sequence>MTLQVEEGSSAAAADALAARSAAASAVAKPFMSRKLGSFEKMLTQTRDGAGPAEDGVRTLTTPHVWAAVIDGDLPRNSLKRGIEAVLARHPMLRACIRTPDGPKEPLIDIRGEEREDGDPLYFCESKCESLGALAERVLAPEEDEISGDEAFAREWRGRLERNLDNARLPDQRSSNVMLQGILEAAAGKASGPARSADDAGGFDLPPSMEAAIVEGKQFRRNTLGYMWRQATVAIAKPMVVPDGLASVDERSEGGDEGPFGVSSRKSACEFSSVPADDVSVMLQACRERGLTLSGALSAACLMACSDVAHAEGSRGSNRYKFLLAVDLRRFGTGDYSDMDWTGGTVACAGGAIDYAVKVPAGSGSRLVGRDGEEAARVAREEFWRLAERCKTATRDMVEKETLREAVAVFDWAMENIHIWASVDMQSRNAKTLGRAYTCGVSNMGRYPFDTQVGNLSLKAVHYGTSQSARGSLFQLSCGTIDGELFMTLQFAEPLLTREAGEAYLRGIIDNLRAACVTSS</sequence>
<dbReference type="PANTHER" id="PTHR28037">
    <property type="entry name" value="ALCOHOL O-ACETYLTRANSFERASE 1-RELATED"/>
    <property type="match status" value="1"/>
</dbReference>
<gene>
    <name evidence="1" type="ORF">Esi_0008_0227</name>
</gene>
<reference evidence="1 2" key="1">
    <citation type="journal article" date="2010" name="Nature">
        <title>The Ectocarpus genome and the independent evolution of multicellularity in brown algae.</title>
        <authorList>
            <person name="Cock J.M."/>
            <person name="Sterck L."/>
            <person name="Rouze P."/>
            <person name="Scornet D."/>
            <person name="Allen A.E."/>
            <person name="Amoutzias G."/>
            <person name="Anthouard V."/>
            <person name="Artiguenave F."/>
            <person name="Aury J.M."/>
            <person name="Badger J.H."/>
            <person name="Beszteri B."/>
            <person name="Billiau K."/>
            <person name="Bonnet E."/>
            <person name="Bothwell J.H."/>
            <person name="Bowler C."/>
            <person name="Boyen C."/>
            <person name="Brownlee C."/>
            <person name="Carrano C.J."/>
            <person name="Charrier B."/>
            <person name="Cho G.Y."/>
            <person name="Coelho S.M."/>
            <person name="Collen J."/>
            <person name="Corre E."/>
            <person name="Da Silva C."/>
            <person name="Delage L."/>
            <person name="Delaroque N."/>
            <person name="Dittami S.M."/>
            <person name="Doulbeau S."/>
            <person name="Elias M."/>
            <person name="Farnham G."/>
            <person name="Gachon C.M."/>
            <person name="Gschloessl B."/>
            <person name="Heesch S."/>
            <person name="Jabbari K."/>
            <person name="Jubin C."/>
            <person name="Kawai H."/>
            <person name="Kimura K."/>
            <person name="Kloareg B."/>
            <person name="Kupper F.C."/>
            <person name="Lang D."/>
            <person name="Le Bail A."/>
            <person name="Leblanc C."/>
            <person name="Lerouge P."/>
            <person name="Lohr M."/>
            <person name="Lopez P.J."/>
            <person name="Martens C."/>
            <person name="Maumus F."/>
            <person name="Michel G."/>
            <person name="Miranda-Saavedra D."/>
            <person name="Morales J."/>
            <person name="Moreau H."/>
            <person name="Motomura T."/>
            <person name="Nagasato C."/>
            <person name="Napoli C.A."/>
            <person name="Nelson D.R."/>
            <person name="Nyvall-Collen P."/>
            <person name="Peters A.F."/>
            <person name="Pommier C."/>
            <person name="Potin P."/>
            <person name="Poulain J."/>
            <person name="Quesneville H."/>
            <person name="Read B."/>
            <person name="Rensing S.A."/>
            <person name="Ritter A."/>
            <person name="Rousvoal S."/>
            <person name="Samanta M."/>
            <person name="Samson G."/>
            <person name="Schroeder D.C."/>
            <person name="Segurens B."/>
            <person name="Strittmatter M."/>
            <person name="Tonon T."/>
            <person name="Tregear J.W."/>
            <person name="Valentin K."/>
            <person name="von Dassow P."/>
            <person name="Yamagishi T."/>
            <person name="Van de Peer Y."/>
            <person name="Wincker P."/>
        </authorList>
    </citation>
    <scope>NUCLEOTIDE SEQUENCE [LARGE SCALE GENOMIC DNA]</scope>
    <source>
        <strain evidence="2">Ec32 / CCAP1310/4</strain>
    </source>
</reference>
<dbReference type="EMBL" id="FN649727">
    <property type="protein sequence ID" value="CBJ25756.1"/>
    <property type="molecule type" value="Genomic_DNA"/>
</dbReference>
<dbReference type="EMBL" id="FN649035">
    <property type="protein sequence ID" value="CBJ25756.1"/>
    <property type="molecule type" value="Genomic_DNA"/>
</dbReference>
<proteinExistence type="predicted"/>
<evidence type="ECO:0000313" key="2">
    <source>
        <dbReference type="Proteomes" id="UP000002630"/>
    </source>
</evidence>
<protein>
    <recommendedName>
        <fullName evidence="3">Condensation domain-containing protein</fullName>
    </recommendedName>
</protein>
<accession>D7G763</accession>
<organism evidence="1 2">
    <name type="scientific">Ectocarpus siliculosus</name>
    <name type="common">Brown alga</name>
    <name type="synonym">Conferva siliculosa</name>
    <dbReference type="NCBI Taxonomy" id="2880"/>
    <lineage>
        <taxon>Eukaryota</taxon>
        <taxon>Sar</taxon>
        <taxon>Stramenopiles</taxon>
        <taxon>Ochrophyta</taxon>
        <taxon>PX clade</taxon>
        <taxon>Phaeophyceae</taxon>
        <taxon>Ectocarpales</taxon>
        <taxon>Ectocarpaceae</taxon>
        <taxon>Ectocarpus</taxon>
    </lineage>
</organism>
<dbReference type="AlphaFoldDB" id="D7G763"/>
<dbReference type="OMA" id="WAMENIH"/>
<evidence type="ECO:0008006" key="3">
    <source>
        <dbReference type="Google" id="ProtNLM"/>
    </source>
</evidence>